<dbReference type="Proteomes" id="UP000712600">
    <property type="component" value="Unassembled WGS sequence"/>
</dbReference>
<protein>
    <submittedName>
        <fullName evidence="1">Uncharacterized protein</fullName>
    </submittedName>
</protein>
<dbReference type="EMBL" id="QGKX02001621">
    <property type="protein sequence ID" value="KAF3501252.1"/>
    <property type="molecule type" value="Genomic_DNA"/>
</dbReference>
<name>A0A8S9NBD2_BRACR</name>
<sequence length="56" mass="6857">MCTVYHLWKQRNNVLYNHLVLPPTAIFKLIDREMRNTITARRGRKQFLTLMAKWLR</sequence>
<comment type="caution">
    <text evidence="1">The sequence shown here is derived from an EMBL/GenBank/DDBJ whole genome shotgun (WGS) entry which is preliminary data.</text>
</comment>
<reference evidence="1" key="1">
    <citation type="submission" date="2019-12" db="EMBL/GenBank/DDBJ databases">
        <title>Genome sequencing and annotation of Brassica cretica.</title>
        <authorList>
            <person name="Studholme D.J."/>
            <person name="Sarris P."/>
        </authorList>
    </citation>
    <scope>NUCLEOTIDE SEQUENCE</scope>
    <source>
        <strain evidence="1">PFS-109/04</strain>
        <tissue evidence="1">Leaf</tissue>
    </source>
</reference>
<accession>A0A8S9NBD2</accession>
<proteinExistence type="predicted"/>
<organism evidence="1 2">
    <name type="scientific">Brassica cretica</name>
    <name type="common">Mustard</name>
    <dbReference type="NCBI Taxonomy" id="69181"/>
    <lineage>
        <taxon>Eukaryota</taxon>
        <taxon>Viridiplantae</taxon>
        <taxon>Streptophyta</taxon>
        <taxon>Embryophyta</taxon>
        <taxon>Tracheophyta</taxon>
        <taxon>Spermatophyta</taxon>
        <taxon>Magnoliopsida</taxon>
        <taxon>eudicotyledons</taxon>
        <taxon>Gunneridae</taxon>
        <taxon>Pentapetalae</taxon>
        <taxon>rosids</taxon>
        <taxon>malvids</taxon>
        <taxon>Brassicales</taxon>
        <taxon>Brassicaceae</taxon>
        <taxon>Brassiceae</taxon>
        <taxon>Brassica</taxon>
    </lineage>
</organism>
<evidence type="ECO:0000313" key="1">
    <source>
        <dbReference type="EMBL" id="KAF3501252.1"/>
    </source>
</evidence>
<gene>
    <name evidence="1" type="ORF">F2Q69_00044589</name>
</gene>
<evidence type="ECO:0000313" key="2">
    <source>
        <dbReference type="Proteomes" id="UP000712600"/>
    </source>
</evidence>
<dbReference type="AlphaFoldDB" id="A0A8S9NBD2"/>